<dbReference type="AlphaFoldDB" id="A0A7X0NGS9"/>
<dbReference type="InterPro" id="IPR036465">
    <property type="entry name" value="vWFA_dom_sf"/>
</dbReference>
<dbReference type="PANTHER" id="PTHR33608:SF7">
    <property type="entry name" value="DUF58 DOMAIN-CONTAINING PROTEIN"/>
    <property type="match status" value="1"/>
</dbReference>
<dbReference type="EMBL" id="JACHHU010000011">
    <property type="protein sequence ID" value="MBB6543187.1"/>
    <property type="molecule type" value="Genomic_DNA"/>
</dbReference>
<feature type="domain" description="DUF58" evidence="1">
    <location>
        <begin position="45"/>
        <end position="246"/>
    </location>
</feature>
<evidence type="ECO:0000313" key="3">
    <source>
        <dbReference type="Proteomes" id="UP000537141"/>
    </source>
</evidence>
<name>A0A7X0NGS9_9GAMM</name>
<evidence type="ECO:0000259" key="1">
    <source>
        <dbReference type="Pfam" id="PF01882"/>
    </source>
</evidence>
<proteinExistence type="predicted"/>
<dbReference type="Gene3D" id="3.40.50.410">
    <property type="entry name" value="von Willebrand factor, type A domain"/>
    <property type="match status" value="1"/>
</dbReference>
<gene>
    <name evidence="2" type="ORF">HNQ55_001694</name>
</gene>
<dbReference type="InterPro" id="IPR002881">
    <property type="entry name" value="DUF58"/>
</dbReference>
<evidence type="ECO:0000313" key="2">
    <source>
        <dbReference type="EMBL" id="MBB6543187.1"/>
    </source>
</evidence>
<reference evidence="2 3" key="1">
    <citation type="submission" date="2020-08" db="EMBL/GenBank/DDBJ databases">
        <title>Genomic Encyclopedia of Type Strains, Phase IV (KMG-IV): sequencing the most valuable type-strain genomes for metagenomic binning, comparative biology and taxonomic classification.</title>
        <authorList>
            <person name="Goeker M."/>
        </authorList>
    </citation>
    <scope>NUCLEOTIDE SEQUENCE [LARGE SCALE GENOMIC DNA]</scope>
    <source>
        <strain evidence="2 3">DSM 26287</strain>
    </source>
</reference>
<comment type="caution">
    <text evidence="2">The sequence shown here is derived from an EMBL/GenBank/DDBJ whole genome shotgun (WGS) entry which is preliminary data.</text>
</comment>
<protein>
    <submittedName>
        <fullName evidence="2">Uncharacterized protein (DUF58 family)</fullName>
    </submittedName>
</protein>
<dbReference type="RefSeq" id="WP_286290508.1">
    <property type="nucleotide sequence ID" value="NZ_AP027362.1"/>
</dbReference>
<organism evidence="2 3">
    <name type="scientific">Thalassotalea piscium</name>
    <dbReference type="NCBI Taxonomy" id="1230533"/>
    <lineage>
        <taxon>Bacteria</taxon>
        <taxon>Pseudomonadati</taxon>
        <taxon>Pseudomonadota</taxon>
        <taxon>Gammaproteobacteria</taxon>
        <taxon>Alteromonadales</taxon>
        <taxon>Colwelliaceae</taxon>
        <taxon>Thalassotalea</taxon>
    </lineage>
</organism>
<dbReference type="Pfam" id="PF01882">
    <property type="entry name" value="DUF58"/>
    <property type="match status" value="1"/>
</dbReference>
<dbReference type="SUPFAM" id="SSF53300">
    <property type="entry name" value="vWA-like"/>
    <property type="match status" value="1"/>
</dbReference>
<sequence>MNNLLDLKALSRSKDLPFIARTLAQGFLHGSHGSIQRGVGIEFSQYRAYEPGDDLAKVDWKLFARTDKYFVREAERESDTCLWFALDSSASMSHRNQANKNNSNNITKLQFAKVVAATIGYIAQLQGDSLGCIALSAEKPTFLPAHGGYKHWQKLLLTLNAIKPCDNFPDYQQVYTQLQTMRRSGIVFVFSDFYQANDEIYQLINQLVDKRTEVIAVQLESSDEINFDFDDVIRFEDLESQQAYLLSPKLAKNSYLANRAAFNQELNSYLSSKGVTHWRVDIDQPIDETLYQYLAARQRVLSV</sequence>
<dbReference type="Proteomes" id="UP000537141">
    <property type="component" value="Unassembled WGS sequence"/>
</dbReference>
<keyword evidence="3" id="KW-1185">Reference proteome</keyword>
<accession>A0A7X0NGS9</accession>
<dbReference type="PANTHER" id="PTHR33608">
    <property type="entry name" value="BLL2464 PROTEIN"/>
    <property type="match status" value="1"/>
</dbReference>